<comment type="caution">
    <text evidence="1">The sequence shown here is derived from an EMBL/GenBank/DDBJ whole genome shotgun (WGS) entry which is preliminary data.</text>
</comment>
<dbReference type="AlphaFoldDB" id="A0A151NDW2"/>
<name>A0A151NDW2_ALLMI</name>
<dbReference type="Proteomes" id="UP000050525">
    <property type="component" value="Unassembled WGS sequence"/>
</dbReference>
<gene>
    <name evidence="1" type="ORF">Y1Q_0000917</name>
</gene>
<keyword evidence="2" id="KW-1185">Reference proteome</keyword>
<evidence type="ECO:0000313" key="2">
    <source>
        <dbReference type="Proteomes" id="UP000050525"/>
    </source>
</evidence>
<reference evidence="1 2" key="1">
    <citation type="journal article" date="2012" name="Genome Biol.">
        <title>Sequencing three crocodilian genomes to illuminate the evolution of archosaurs and amniotes.</title>
        <authorList>
            <person name="St John J.A."/>
            <person name="Braun E.L."/>
            <person name="Isberg S.R."/>
            <person name="Miles L.G."/>
            <person name="Chong A.Y."/>
            <person name="Gongora J."/>
            <person name="Dalzell P."/>
            <person name="Moran C."/>
            <person name="Bed'hom B."/>
            <person name="Abzhanov A."/>
            <person name="Burgess S.C."/>
            <person name="Cooksey A.M."/>
            <person name="Castoe T.A."/>
            <person name="Crawford N.G."/>
            <person name="Densmore L.D."/>
            <person name="Drew J.C."/>
            <person name="Edwards S.V."/>
            <person name="Faircloth B.C."/>
            <person name="Fujita M.K."/>
            <person name="Greenwold M.J."/>
            <person name="Hoffmann F.G."/>
            <person name="Howard J.M."/>
            <person name="Iguchi T."/>
            <person name="Janes D.E."/>
            <person name="Khan S.Y."/>
            <person name="Kohno S."/>
            <person name="de Koning A.J."/>
            <person name="Lance S.L."/>
            <person name="McCarthy F.M."/>
            <person name="McCormack J.E."/>
            <person name="Merchant M.E."/>
            <person name="Peterson D.G."/>
            <person name="Pollock D.D."/>
            <person name="Pourmand N."/>
            <person name="Raney B.J."/>
            <person name="Roessler K.A."/>
            <person name="Sanford J.R."/>
            <person name="Sawyer R.H."/>
            <person name="Schmidt C.J."/>
            <person name="Triplett E.W."/>
            <person name="Tuberville T.D."/>
            <person name="Venegas-Anaya M."/>
            <person name="Howard J.T."/>
            <person name="Jarvis E.D."/>
            <person name="Guillette L.J.Jr."/>
            <person name="Glenn T.C."/>
            <person name="Green R.E."/>
            <person name="Ray D.A."/>
        </authorList>
    </citation>
    <scope>NUCLEOTIDE SEQUENCE [LARGE SCALE GENOMIC DNA]</scope>
    <source>
        <strain evidence="1">KSC_2009_1</strain>
    </source>
</reference>
<evidence type="ECO:0000313" key="1">
    <source>
        <dbReference type="EMBL" id="KYO35001.1"/>
    </source>
</evidence>
<accession>A0A151NDW2</accession>
<protein>
    <submittedName>
        <fullName evidence="1">Uncharacterized protein</fullName>
    </submittedName>
</protein>
<sequence length="92" mass="10051">MPGEHQTRNFLKILKSAEPGPLHNLAGAEQEWFLELTPPLGLLGIAAPACKACTHLDSCLDGTVTKDYWNSSSVSESQCLGWRLELLALLFV</sequence>
<proteinExistence type="predicted"/>
<dbReference type="EMBL" id="AKHW03003207">
    <property type="protein sequence ID" value="KYO35001.1"/>
    <property type="molecule type" value="Genomic_DNA"/>
</dbReference>
<organism evidence="1 2">
    <name type="scientific">Alligator mississippiensis</name>
    <name type="common">American alligator</name>
    <dbReference type="NCBI Taxonomy" id="8496"/>
    <lineage>
        <taxon>Eukaryota</taxon>
        <taxon>Metazoa</taxon>
        <taxon>Chordata</taxon>
        <taxon>Craniata</taxon>
        <taxon>Vertebrata</taxon>
        <taxon>Euteleostomi</taxon>
        <taxon>Archelosauria</taxon>
        <taxon>Archosauria</taxon>
        <taxon>Crocodylia</taxon>
        <taxon>Alligatoridae</taxon>
        <taxon>Alligatorinae</taxon>
        <taxon>Alligator</taxon>
    </lineage>
</organism>